<dbReference type="Pfam" id="PF00171">
    <property type="entry name" value="Aldedh"/>
    <property type="match status" value="1"/>
</dbReference>
<dbReference type="InterPro" id="IPR016163">
    <property type="entry name" value="Ald_DH_C"/>
</dbReference>
<dbReference type="InterPro" id="IPR016162">
    <property type="entry name" value="Ald_DH_N"/>
</dbReference>
<evidence type="ECO:0000256" key="2">
    <source>
        <dbReference type="ARBA" id="ARBA00023002"/>
    </source>
</evidence>
<dbReference type="CDD" id="cd07103">
    <property type="entry name" value="ALDH_F5_SSADH_GabD"/>
    <property type="match status" value="1"/>
</dbReference>
<gene>
    <name evidence="6" type="ORF">QF092_11950</name>
</gene>
<sequence length="479" mass="50234">MYDHFGLFIDGAWRSSADGATSPVFSPVTEQSLGECPVASVVDTEAAIASAKAGLAKCRALPAFDRADALHRIADEMIRRTDEAARMIATETGKPIAQAQREWALSIDQFRWYAEEARRIYGRIVESRVPGGRFEIHHEPVGVVAAFTAWNFPAALIARKLAPALAAGCSIIVRPSSQTPGVAMVMVDCCRAGTLPAGAVNLVIGPTAATYAPLMAAKSVRKVSLTGSTRVGQQMIRDAAATLKKVSMELGGNAPVIVYDDADLEAALNVAVPTKFANAGQVCVTGDRFYVHESLHDAFVDGFVKRAEAIKLGDGLDPSVGMGPLINGGRLAEMEKIVAGAVAAGAKVATGGTRAQGFNSGHFFAPTVLTGCTDEMGVMADENFGPIAAITRFASEEEVLSRANASDMGLSAYAFTTSPARARRTVSALKAGMVGINSFAMAASEAPFGGTNHSGMGREGGIEGIRDYLDIKSSQMVWA</sequence>
<dbReference type="EC" id="1.2.1.-" evidence="6"/>
<dbReference type="EMBL" id="CP124535">
    <property type="protein sequence ID" value="WGV14999.1"/>
    <property type="molecule type" value="Genomic_DNA"/>
</dbReference>
<feature type="active site" evidence="3">
    <location>
        <position position="249"/>
    </location>
</feature>
<dbReference type="InterPro" id="IPR015590">
    <property type="entry name" value="Aldehyde_DH_dom"/>
</dbReference>
<dbReference type="InterPro" id="IPR029510">
    <property type="entry name" value="Ald_DH_CS_GLU"/>
</dbReference>
<dbReference type="PANTHER" id="PTHR43353:SF5">
    <property type="entry name" value="SUCCINATE-SEMIALDEHYDE DEHYDROGENASE, MITOCHONDRIAL"/>
    <property type="match status" value="1"/>
</dbReference>
<dbReference type="GO" id="GO:0016491">
    <property type="term" value="F:oxidoreductase activity"/>
    <property type="evidence" value="ECO:0007669"/>
    <property type="project" value="UniProtKB-KW"/>
</dbReference>
<evidence type="ECO:0000256" key="4">
    <source>
        <dbReference type="RuleBase" id="RU003345"/>
    </source>
</evidence>
<evidence type="ECO:0000256" key="1">
    <source>
        <dbReference type="ARBA" id="ARBA00009986"/>
    </source>
</evidence>
<comment type="similarity">
    <text evidence="1 4">Belongs to the aldehyde dehydrogenase family.</text>
</comment>
<dbReference type="InterPro" id="IPR016161">
    <property type="entry name" value="Ald_DH/histidinol_DH"/>
</dbReference>
<dbReference type="PROSITE" id="PS00687">
    <property type="entry name" value="ALDEHYDE_DEHYDR_GLU"/>
    <property type="match status" value="1"/>
</dbReference>
<reference evidence="6 7" key="1">
    <citation type="submission" date="2023-04" db="EMBL/GenBank/DDBJ databases">
        <title>YMD61, complete Genome.</title>
        <authorList>
            <person name="Zhang J."/>
        </authorList>
    </citation>
    <scope>NUCLEOTIDE SEQUENCE [LARGE SCALE GENOMIC DNA]</scope>
    <source>
        <strain evidence="6 7">YMD61</strain>
    </source>
</reference>
<protein>
    <submittedName>
        <fullName evidence="6">NAD-dependent succinate-semialdehyde dehydrogenase</fullName>
        <ecNumber evidence="6">1.2.1.-</ecNumber>
    </submittedName>
</protein>
<dbReference type="InterPro" id="IPR050740">
    <property type="entry name" value="Aldehyde_DH_Superfamily"/>
</dbReference>
<organism evidence="6 7">
    <name type="scientific">Fuscovulum ytuae</name>
    <dbReference type="NCBI Taxonomy" id="3042299"/>
    <lineage>
        <taxon>Bacteria</taxon>
        <taxon>Pseudomonadati</taxon>
        <taxon>Pseudomonadota</taxon>
        <taxon>Alphaproteobacteria</taxon>
        <taxon>Rhodobacterales</taxon>
        <taxon>Paracoccaceae</taxon>
        <taxon>Fuscovulum</taxon>
    </lineage>
</organism>
<dbReference type="Gene3D" id="3.40.309.10">
    <property type="entry name" value="Aldehyde Dehydrogenase, Chain A, domain 2"/>
    <property type="match status" value="1"/>
</dbReference>
<accession>A0ABY8Q2D4</accession>
<dbReference type="Gene3D" id="3.40.605.10">
    <property type="entry name" value="Aldehyde Dehydrogenase, Chain A, domain 1"/>
    <property type="match status" value="1"/>
</dbReference>
<dbReference type="PANTHER" id="PTHR43353">
    <property type="entry name" value="SUCCINATE-SEMIALDEHYDE DEHYDROGENASE, MITOCHONDRIAL"/>
    <property type="match status" value="1"/>
</dbReference>
<evidence type="ECO:0000259" key="5">
    <source>
        <dbReference type="Pfam" id="PF00171"/>
    </source>
</evidence>
<dbReference type="Proteomes" id="UP001230978">
    <property type="component" value="Chromosome"/>
</dbReference>
<keyword evidence="7" id="KW-1185">Reference proteome</keyword>
<dbReference type="SUPFAM" id="SSF53720">
    <property type="entry name" value="ALDH-like"/>
    <property type="match status" value="1"/>
</dbReference>
<feature type="domain" description="Aldehyde dehydrogenase" evidence="5">
    <location>
        <begin position="13"/>
        <end position="473"/>
    </location>
</feature>
<evidence type="ECO:0000256" key="3">
    <source>
        <dbReference type="PROSITE-ProRule" id="PRU10007"/>
    </source>
</evidence>
<evidence type="ECO:0000313" key="7">
    <source>
        <dbReference type="Proteomes" id="UP001230978"/>
    </source>
</evidence>
<keyword evidence="2 4" id="KW-0560">Oxidoreductase</keyword>
<dbReference type="RefSeq" id="WP_281464130.1">
    <property type="nucleotide sequence ID" value="NZ_CP124535.1"/>
</dbReference>
<evidence type="ECO:0000313" key="6">
    <source>
        <dbReference type="EMBL" id="WGV14999.1"/>
    </source>
</evidence>
<name>A0ABY8Q2D4_9RHOB</name>
<proteinExistence type="inferred from homology"/>